<dbReference type="EMBL" id="CP005834">
    <property type="protein sequence ID" value="AHH08958.1"/>
    <property type="molecule type" value="Genomic_DNA"/>
</dbReference>
<feature type="domain" description="Plasmid partition protein putative N-terminal" evidence="1">
    <location>
        <begin position="26"/>
        <end position="131"/>
    </location>
</feature>
<dbReference type="Pfam" id="PF25882">
    <property type="entry name" value="Plasmid_parti_C"/>
    <property type="match status" value="1"/>
</dbReference>
<sequence>MRTLSVCTDKGGLKMGIEVNKRNLSKEMTPEEQISIHYNKLKERLKVNFQKEIFCKIEAMKVLKEIKDNEYYKLDNYASFDDFAKDYRLARTQTYKYLKIATAIEEGIVEEKYVINNGINGTMFLLKNREGVGIKRSKQNPLSPLRFQLKCPEAYAFYKRNAKLTSFLLEKVFSDEKEFLARIVSQFESIKKRKR</sequence>
<reference evidence="3" key="1">
    <citation type="submission" date="2013-04" db="EMBL/GenBank/DDBJ databases">
        <title>Comparative Genomics of Relapsing Fever Spirochetes.</title>
        <authorList>
            <person name="Schwan T.G."/>
            <person name="Raffel S.J."/>
            <person name="Porcella S.F."/>
            <person name="Martens C.A."/>
            <person name="Bruno D.P."/>
            <person name="Rickefs S.M."/>
            <person name="Barbian K.B."/>
        </authorList>
    </citation>
    <scope>NUCLEOTIDE SEQUENCE</scope>
    <source>
        <strain evidence="3">BA2</strain>
        <plasmid evidence="3">unnamed</plasmid>
    </source>
</reference>
<dbReference type="InterPro" id="IPR058551">
    <property type="entry name" value="Plasmid_parti_C"/>
</dbReference>
<feature type="domain" description="Plasmid partition protein putative C-terminal" evidence="2">
    <location>
        <begin position="138"/>
        <end position="188"/>
    </location>
</feature>
<proteinExistence type="predicted"/>
<evidence type="ECO:0000259" key="1">
    <source>
        <dbReference type="Pfam" id="PF01672"/>
    </source>
</evidence>
<geneLocation type="plasmid" evidence="3">
    <name>unnamed</name>
</geneLocation>
<evidence type="ECO:0000313" key="3">
    <source>
        <dbReference type="EMBL" id="AHH08958.1"/>
    </source>
</evidence>
<gene>
    <name evidence="3" type="ORF">BAN_0003100</name>
</gene>
<dbReference type="Pfam" id="PF01672">
    <property type="entry name" value="Plasmid_parti_N"/>
    <property type="match status" value="1"/>
</dbReference>
<dbReference type="NCBIfam" id="NF033725">
    <property type="entry name" value="borfam_49"/>
    <property type="match status" value="1"/>
</dbReference>
<keyword evidence="3" id="KW-0614">Plasmid</keyword>
<accession>W5SQN8</accession>
<evidence type="ECO:0000259" key="2">
    <source>
        <dbReference type="Pfam" id="PF25882"/>
    </source>
</evidence>
<dbReference type="InterPro" id="IPR058550">
    <property type="entry name" value="Plasmid_parti_N"/>
</dbReference>
<organism evidence="3">
    <name type="scientific">Borrelia anserina BA2</name>
    <dbReference type="NCBI Taxonomy" id="1313293"/>
    <lineage>
        <taxon>Bacteria</taxon>
        <taxon>Pseudomonadati</taxon>
        <taxon>Spirochaetota</taxon>
        <taxon>Spirochaetia</taxon>
        <taxon>Spirochaetales</taxon>
        <taxon>Borreliaceae</taxon>
        <taxon>Borrelia</taxon>
    </lineage>
</organism>
<name>W5SQN8_BORAN</name>
<dbReference type="AlphaFoldDB" id="W5SQN8"/>
<dbReference type="InterPro" id="IPR002596">
    <property type="entry name" value="Plasmid_parti"/>
</dbReference>
<protein>
    <submittedName>
        <fullName evidence="3">Putative plasmid partition protein</fullName>
    </submittedName>
</protein>
<dbReference type="HOGENOM" id="CLU_111029_0_0_12"/>